<protein>
    <submittedName>
        <fullName evidence="1">Uncharacterized protein</fullName>
    </submittedName>
</protein>
<evidence type="ECO:0000313" key="2">
    <source>
        <dbReference type="Proteomes" id="UP001443914"/>
    </source>
</evidence>
<name>A0AAW1H764_SAPOF</name>
<gene>
    <name evidence="1" type="ORF">RND81_12G028300</name>
</gene>
<keyword evidence="2" id="KW-1185">Reference proteome</keyword>
<evidence type="ECO:0000313" key="1">
    <source>
        <dbReference type="EMBL" id="KAK9671411.1"/>
    </source>
</evidence>
<sequence length="111" mass="12866">MFVLPFAAFQLLDIYWKCEHRLMCISEICTAAERDRYEKAVLFLHNCNDSSGKLLFEIGAQYRHLKYDHSFWWEKYEISAGEGFVCGNCEEVQPGLGKAGVIHETTYAFTK</sequence>
<dbReference type="AlphaFoldDB" id="A0AAW1H764"/>
<reference evidence="1" key="1">
    <citation type="submission" date="2024-03" db="EMBL/GenBank/DDBJ databases">
        <title>WGS assembly of Saponaria officinalis var. Norfolk2.</title>
        <authorList>
            <person name="Jenkins J."/>
            <person name="Shu S."/>
            <person name="Grimwood J."/>
            <person name="Barry K."/>
            <person name="Goodstein D."/>
            <person name="Schmutz J."/>
            <person name="Leebens-Mack J."/>
            <person name="Osbourn A."/>
        </authorList>
    </citation>
    <scope>NUCLEOTIDE SEQUENCE [LARGE SCALE GENOMIC DNA]</scope>
    <source>
        <strain evidence="1">JIC</strain>
    </source>
</reference>
<proteinExistence type="predicted"/>
<comment type="caution">
    <text evidence="1">The sequence shown here is derived from an EMBL/GenBank/DDBJ whole genome shotgun (WGS) entry which is preliminary data.</text>
</comment>
<dbReference type="EMBL" id="JBDFQZ010000012">
    <property type="protein sequence ID" value="KAK9671411.1"/>
    <property type="molecule type" value="Genomic_DNA"/>
</dbReference>
<accession>A0AAW1H764</accession>
<dbReference type="Proteomes" id="UP001443914">
    <property type="component" value="Unassembled WGS sequence"/>
</dbReference>
<organism evidence="1 2">
    <name type="scientific">Saponaria officinalis</name>
    <name type="common">Common soapwort</name>
    <name type="synonym">Lychnis saponaria</name>
    <dbReference type="NCBI Taxonomy" id="3572"/>
    <lineage>
        <taxon>Eukaryota</taxon>
        <taxon>Viridiplantae</taxon>
        <taxon>Streptophyta</taxon>
        <taxon>Embryophyta</taxon>
        <taxon>Tracheophyta</taxon>
        <taxon>Spermatophyta</taxon>
        <taxon>Magnoliopsida</taxon>
        <taxon>eudicotyledons</taxon>
        <taxon>Gunneridae</taxon>
        <taxon>Pentapetalae</taxon>
        <taxon>Caryophyllales</taxon>
        <taxon>Caryophyllaceae</taxon>
        <taxon>Caryophylleae</taxon>
        <taxon>Saponaria</taxon>
    </lineage>
</organism>